<dbReference type="Proteomes" id="UP000248329">
    <property type="component" value="Unassembled WGS sequence"/>
</dbReference>
<evidence type="ECO:0000313" key="2">
    <source>
        <dbReference type="Proteomes" id="UP000248329"/>
    </source>
</evidence>
<organism evidence="1 2">
    <name type="scientific">Candidatus Methanogaster sp</name>
    <dbReference type="NCBI Taxonomy" id="3386292"/>
    <lineage>
        <taxon>Archaea</taxon>
        <taxon>Methanobacteriati</taxon>
        <taxon>Methanobacteriota</taxon>
        <taxon>Stenosarchaea group</taxon>
        <taxon>Methanomicrobia</taxon>
        <taxon>Methanosarcinales</taxon>
        <taxon>ANME-2 cluster</taxon>
        <taxon>Candidatus Methanogasteraceae</taxon>
        <taxon>Candidatus Methanogaster</taxon>
    </lineage>
</organism>
<accession>A0AC61L4H1</accession>
<dbReference type="EMBL" id="PQXF01000008">
    <property type="protein sequence ID" value="PXF61099.1"/>
    <property type="molecule type" value="Genomic_DNA"/>
</dbReference>
<protein>
    <submittedName>
        <fullName evidence="1">Serine hydroxymethyltransferase</fullName>
    </submittedName>
</protein>
<reference evidence="1" key="1">
    <citation type="submission" date="2018-01" db="EMBL/GenBank/DDBJ databases">
        <authorList>
            <person name="Krukenberg V."/>
        </authorList>
    </citation>
    <scope>NUCLEOTIDE SEQUENCE</scope>
    <source>
        <strain evidence="1">E20ANME2</strain>
    </source>
</reference>
<comment type="caution">
    <text evidence="1">The sequence shown here is derived from an EMBL/GenBank/DDBJ whole genome shotgun (WGS) entry which is preliminary data.</text>
</comment>
<name>A0AC61L4H1_9EURY</name>
<proteinExistence type="predicted"/>
<gene>
    <name evidence="1" type="ORF">C4B59_05945</name>
</gene>
<sequence>MNSDIDHIMRAAEAHHTWYRDSLPMIASNNLTSRKVRMLAASDLAHRYAEGVVGHRFYQGCKYIDEIEGKTIELAMKLFRAEHVNVQPTSGVGANIAAFFAIAKPGDTIISLDVPYGGHISHVQYSAAGVRGLRVMHHPFDPETMNIDPDRMTAMIRDVKPRIVLLGGSLFLFPHPVREAADAAREVGATLVYDGAHVLGLIAGKRFQDPLREGAEVVTGSTHKTFPGPQGAMILCKEELSDRIDEAVFPGTVSNHHLHHLAGLGVSLAEMIEFGEDYASSVIANAKSLAQSLYERGFDVLCEPYGFTESHQVAVNVTKVGGSIRSATRLEEANIIVNKNLLPGDAVSITDEPSGVRIGTQELTRIGMGASEMDAIADFFKRIVLDSESPESVRDDVIELKSGYQKVCYCFDETDAYGLPDGL</sequence>
<evidence type="ECO:0000313" key="1">
    <source>
        <dbReference type="EMBL" id="PXF61099.1"/>
    </source>
</evidence>